<dbReference type="Proteomes" id="UP000887565">
    <property type="component" value="Unplaced"/>
</dbReference>
<dbReference type="InterPro" id="IPR045573">
    <property type="entry name" value="Fut8_N_cat"/>
</dbReference>
<proteinExistence type="inferred from homology"/>
<evidence type="ECO:0000256" key="2">
    <source>
        <dbReference type="ARBA" id="ARBA00022679"/>
    </source>
</evidence>
<sequence>MWRLQPDLKLKLEKASSKMLFDGPIVGVHVRRTDKVGSEAAFHPLKEYMKHDTLNIKSSSLKFEPNLVEFCKPKKTFTKLNF</sequence>
<evidence type="ECO:0000313" key="6">
    <source>
        <dbReference type="WBParaSite" id="nRc.2.0.1.t07818-RA"/>
    </source>
</evidence>
<organism evidence="5 6">
    <name type="scientific">Romanomermis culicivorax</name>
    <name type="common">Nematode worm</name>
    <dbReference type="NCBI Taxonomy" id="13658"/>
    <lineage>
        <taxon>Eukaryota</taxon>
        <taxon>Metazoa</taxon>
        <taxon>Ecdysozoa</taxon>
        <taxon>Nematoda</taxon>
        <taxon>Enoplea</taxon>
        <taxon>Dorylaimia</taxon>
        <taxon>Mermithida</taxon>
        <taxon>Mermithoidea</taxon>
        <taxon>Mermithidae</taxon>
        <taxon>Romanomermis</taxon>
    </lineage>
</organism>
<feature type="domain" description="GT23" evidence="4">
    <location>
        <begin position="1"/>
        <end position="82"/>
    </location>
</feature>
<dbReference type="PROSITE" id="PS51659">
    <property type="entry name" value="GT23"/>
    <property type="match status" value="1"/>
</dbReference>
<keyword evidence="1 3" id="KW-0328">Glycosyltransferase</keyword>
<comment type="similarity">
    <text evidence="3">Belongs to the glycosyltransferase 23 family.</text>
</comment>
<dbReference type="Gene3D" id="3.40.50.11350">
    <property type="match status" value="1"/>
</dbReference>
<dbReference type="AlphaFoldDB" id="A0A915I115"/>
<dbReference type="PANTHER" id="PTHR13132:SF29">
    <property type="entry name" value="ALPHA-(1,6)-FUCOSYLTRANSFERASE"/>
    <property type="match status" value="1"/>
</dbReference>
<protein>
    <submittedName>
        <fullName evidence="6">GT23 domain-containing protein</fullName>
    </submittedName>
</protein>
<accession>A0A915I115</accession>
<dbReference type="GO" id="GO:0006487">
    <property type="term" value="P:protein N-linked glycosylation"/>
    <property type="evidence" value="ECO:0007669"/>
    <property type="project" value="TreeGrafter"/>
</dbReference>
<dbReference type="PANTHER" id="PTHR13132">
    <property type="entry name" value="ALPHA- 1,6 -FUCOSYLTRANSFERASE"/>
    <property type="match status" value="1"/>
</dbReference>
<dbReference type="Pfam" id="PF19745">
    <property type="entry name" value="FUT8_N_cat"/>
    <property type="match status" value="1"/>
</dbReference>
<evidence type="ECO:0000259" key="4">
    <source>
        <dbReference type="PROSITE" id="PS51659"/>
    </source>
</evidence>
<dbReference type="InterPro" id="IPR027350">
    <property type="entry name" value="GT23_dom"/>
</dbReference>
<keyword evidence="2 3" id="KW-0808">Transferase</keyword>
<keyword evidence="5" id="KW-1185">Reference proteome</keyword>
<name>A0A915I115_ROMCU</name>
<evidence type="ECO:0000256" key="3">
    <source>
        <dbReference type="PROSITE-ProRule" id="PRU00992"/>
    </source>
</evidence>
<feature type="region of interest" description="Important for donor substrate binding" evidence="3">
    <location>
        <begin position="31"/>
        <end position="32"/>
    </location>
</feature>
<evidence type="ECO:0000256" key="1">
    <source>
        <dbReference type="ARBA" id="ARBA00022676"/>
    </source>
</evidence>
<reference evidence="6" key="1">
    <citation type="submission" date="2022-11" db="UniProtKB">
        <authorList>
            <consortium name="WormBaseParasite"/>
        </authorList>
    </citation>
    <scope>IDENTIFICATION</scope>
</reference>
<dbReference type="WBParaSite" id="nRc.2.0.1.t07818-RA">
    <property type="protein sequence ID" value="nRc.2.0.1.t07818-RA"/>
    <property type="gene ID" value="nRc.2.0.1.g07818"/>
</dbReference>
<dbReference type="GO" id="GO:0046921">
    <property type="term" value="F:alpha-(1-&gt;6)-fucosyltransferase activity"/>
    <property type="evidence" value="ECO:0007669"/>
    <property type="project" value="TreeGrafter"/>
</dbReference>
<evidence type="ECO:0000313" key="5">
    <source>
        <dbReference type="Proteomes" id="UP000887565"/>
    </source>
</evidence>